<comment type="caution">
    <text evidence="6">Lacks conserved residue(s) required for the propagation of feature annotation.</text>
</comment>
<reference evidence="7 8" key="1">
    <citation type="submission" date="2023-09" db="EMBL/GenBank/DDBJ databases">
        <title>Nesidiocoris tenuis whole genome shotgun sequence.</title>
        <authorList>
            <person name="Shibata T."/>
            <person name="Shimoda M."/>
            <person name="Kobayashi T."/>
            <person name="Uehara T."/>
        </authorList>
    </citation>
    <scope>NUCLEOTIDE SEQUENCE [LARGE SCALE GENOMIC DNA]</scope>
    <source>
        <strain evidence="7 8">Japan</strain>
    </source>
</reference>
<gene>
    <name evidence="7" type="ORF">NTJ_09825</name>
</gene>
<sequence length="345" mass="38918">MKPTATGSNDIYLPWTFGFAKFVGASALHTKLYQKVYGSVIQLSLVAGVIVWVITSRTFESGKLQGFIYGTAHLLTTLTSVVCAVFTWKNHELVKQSIALLGNLEQLPTTRSDVNVCLYGIATFLIQLGVDSLLDRTLNLMSHLENFVYYMPLLINICVTNQFVVLVKQSAYRLDHLIGKLKFGDFHPYSIIVEYNIIREACVFINDAYSVQNAWCIFRHSIIFTSSTYYIGLSGSRLFPAGSNTRILILSSVSALSLFSYIVMIFKCCEDIQRKYKLFKNRFYDKLSTDPRHSVLFASRPIYKSIKFSAAGVFDLDMKTLNTTVLSMISYVVIMLQFAVSTTDI</sequence>
<keyword evidence="6" id="KW-0675">Receptor</keyword>
<protein>
    <recommendedName>
        <fullName evidence="6">Gustatory receptor</fullName>
    </recommendedName>
</protein>
<evidence type="ECO:0000313" key="7">
    <source>
        <dbReference type="EMBL" id="BES97012.1"/>
    </source>
</evidence>
<keyword evidence="4 6" id="KW-1133">Transmembrane helix</keyword>
<feature type="transmembrane region" description="Helical" evidence="6">
    <location>
        <begin position="147"/>
        <end position="167"/>
    </location>
</feature>
<proteinExistence type="inferred from homology"/>
<dbReference type="InterPro" id="IPR013604">
    <property type="entry name" value="7TM_chemorcpt"/>
</dbReference>
<name>A0ABN7B2N2_9HEMI</name>
<feature type="transmembrane region" description="Helical" evidence="6">
    <location>
        <begin position="36"/>
        <end position="55"/>
    </location>
</feature>
<evidence type="ECO:0000256" key="2">
    <source>
        <dbReference type="ARBA" id="ARBA00022475"/>
    </source>
</evidence>
<dbReference type="Proteomes" id="UP001307889">
    <property type="component" value="Chromosome 7"/>
</dbReference>
<evidence type="ECO:0000313" key="8">
    <source>
        <dbReference type="Proteomes" id="UP001307889"/>
    </source>
</evidence>
<evidence type="ECO:0000256" key="3">
    <source>
        <dbReference type="ARBA" id="ARBA00022692"/>
    </source>
</evidence>
<keyword evidence="6" id="KW-0807">Transducer</keyword>
<feature type="transmembrane region" description="Helical" evidence="6">
    <location>
        <begin position="247"/>
        <end position="266"/>
    </location>
</feature>
<organism evidence="7 8">
    <name type="scientific">Nesidiocoris tenuis</name>
    <dbReference type="NCBI Taxonomy" id="355587"/>
    <lineage>
        <taxon>Eukaryota</taxon>
        <taxon>Metazoa</taxon>
        <taxon>Ecdysozoa</taxon>
        <taxon>Arthropoda</taxon>
        <taxon>Hexapoda</taxon>
        <taxon>Insecta</taxon>
        <taxon>Pterygota</taxon>
        <taxon>Neoptera</taxon>
        <taxon>Paraneoptera</taxon>
        <taxon>Hemiptera</taxon>
        <taxon>Heteroptera</taxon>
        <taxon>Panheteroptera</taxon>
        <taxon>Cimicomorpha</taxon>
        <taxon>Miridae</taxon>
        <taxon>Dicyphina</taxon>
        <taxon>Nesidiocoris</taxon>
    </lineage>
</organism>
<comment type="similarity">
    <text evidence="6">Belongs to the insect chemoreceptor superfamily. Gustatory receptor (GR) family.</text>
</comment>
<keyword evidence="8" id="KW-1185">Reference proteome</keyword>
<dbReference type="EMBL" id="AP028915">
    <property type="protein sequence ID" value="BES97012.1"/>
    <property type="molecule type" value="Genomic_DNA"/>
</dbReference>
<feature type="transmembrane region" description="Helical" evidence="6">
    <location>
        <begin position="67"/>
        <end position="88"/>
    </location>
</feature>
<comment type="function">
    <text evidence="6">Gustatory receptor which mediates acceptance or avoidance behavior, depending on its substrates.</text>
</comment>
<feature type="transmembrane region" description="Helical" evidence="6">
    <location>
        <begin position="12"/>
        <end position="30"/>
    </location>
</feature>
<keyword evidence="5 6" id="KW-0472">Membrane</keyword>
<accession>A0ABN7B2N2</accession>
<evidence type="ECO:0000256" key="4">
    <source>
        <dbReference type="ARBA" id="ARBA00022989"/>
    </source>
</evidence>
<keyword evidence="3 6" id="KW-0812">Transmembrane</keyword>
<evidence type="ECO:0000256" key="6">
    <source>
        <dbReference type="RuleBase" id="RU363108"/>
    </source>
</evidence>
<comment type="subcellular location">
    <subcellularLocation>
        <location evidence="1 6">Cell membrane</location>
        <topology evidence="1 6">Multi-pass membrane protein</topology>
    </subcellularLocation>
</comment>
<dbReference type="Pfam" id="PF08395">
    <property type="entry name" value="7tm_7"/>
    <property type="match status" value="1"/>
</dbReference>
<evidence type="ECO:0000256" key="5">
    <source>
        <dbReference type="ARBA" id="ARBA00023136"/>
    </source>
</evidence>
<keyword evidence="2 6" id="KW-1003">Cell membrane</keyword>
<evidence type="ECO:0000256" key="1">
    <source>
        <dbReference type="ARBA" id="ARBA00004651"/>
    </source>
</evidence>